<feature type="region of interest" description="Disordered" evidence="1">
    <location>
        <begin position="163"/>
        <end position="215"/>
    </location>
</feature>
<proteinExistence type="predicted"/>
<evidence type="ECO:0000256" key="2">
    <source>
        <dbReference type="SAM" id="Phobius"/>
    </source>
</evidence>
<dbReference type="RefSeq" id="XP_007313643.1">
    <property type="nucleotide sequence ID" value="XM_007313581.1"/>
</dbReference>
<evidence type="ECO:0000313" key="3">
    <source>
        <dbReference type="EMBL" id="EGO29401.1"/>
    </source>
</evidence>
<gene>
    <name evidence="3" type="ORF">SERLADRAFT_457089</name>
</gene>
<dbReference type="EMBL" id="GL945429">
    <property type="protein sequence ID" value="EGO29401.1"/>
    <property type="molecule type" value="Genomic_DNA"/>
</dbReference>
<feature type="region of interest" description="Disordered" evidence="1">
    <location>
        <begin position="420"/>
        <end position="440"/>
    </location>
</feature>
<dbReference type="KEGG" id="sla:SERLADRAFT_457089"/>
<keyword evidence="2" id="KW-0472">Membrane</keyword>
<protein>
    <submittedName>
        <fullName evidence="3">Uncharacterized protein</fullName>
    </submittedName>
</protein>
<accession>F8NGR8</accession>
<reference evidence="3" key="1">
    <citation type="submission" date="2011-04" db="EMBL/GenBank/DDBJ databases">
        <title>Evolution of plant cell wall degrading machinery underlies the functional diversity of forest fungi.</title>
        <authorList>
            <consortium name="US DOE Joint Genome Institute (JGI-PGF)"/>
            <person name="Eastwood D.C."/>
            <person name="Floudas D."/>
            <person name="Binder M."/>
            <person name="Majcherczyk A."/>
            <person name="Schneider P."/>
            <person name="Aerts A."/>
            <person name="Asiegbu F.O."/>
            <person name="Baker S.E."/>
            <person name="Barry K."/>
            <person name="Bendiksby M."/>
            <person name="Blumentritt M."/>
            <person name="Coutinho P.M."/>
            <person name="Cullen D."/>
            <person name="Cullen D."/>
            <person name="Gathman A."/>
            <person name="Goodell B."/>
            <person name="Henrissat B."/>
            <person name="Ihrmark K."/>
            <person name="Kauserud H."/>
            <person name="Kohler A."/>
            <person name="LaButti K."/>
            <person name="Lapidus A."/>
            <person name="Lavin J.L."/>
            <person name="Lee Y.-H."/>
            <person name="Lindquist E."/>
            <person name="Lilly W."/>
            <person name="Lucas S."/>
            <person name="Morin E."/>
            <person name="Murat C."/>
            <person name="Oguiza J.A."/>
            <person name="Park J."/>
            <person name="Pisabarro A.G."/>
            <person name="Riley R."/>
            <person name="Rosling A."/>
            <person name="Salamov A."/>
            <person name="Schmidt O."/>
            <person name="Schmutz J."/>
            <person name="Skrede I."/>
            <person name="Stenlid J."/>
            <person name="Wiebenga A."/>
            <person name="Xie X."/>
            <person name="Kues U."/>
            <person name="Hibbett D.S."/>
            <person name="Hoffmeister D."/>
            <person name="Hogberg N."/>
            <person name="Martin F."/>
            <person name="Grigoriev I.V."/>
            <person name="Watkinson S.C."/>
        </authorList>
    </citation>
    <scope>NUCLEOTIDE SEQUENCE</scope>
    <source>
        <strain evidence="3">S7.9</strain>
    </source>
</reference>
<dbReference type="OrthoDB" id="2133190at2759"/>
<organism>
    <name type="scientific">Serpula lacrymans var. lacrymans (strain S7.9)</name>
    <name type="common">Dry rot fungus</name>
    <dbReference type="NCBI Taxonomy" id="578457"/>
    <lineage>
        <taxon>Eukaryota</taxon>
        <taxon>Fungi</taxon>
        <taxon>Dikarya</taxon>
        <taxon>Basidiomycota</taxon>
        <taxon>Agaricomycotina</taxon>
        <taxon>Agaricomycetes</taxon>
        <taxon>Agaricomycetidae</taxon>
        <taxon>Boletales</taxon>
        <taxon>Coniophorineae</taxon>
        <taxon>Serpulaceae</taxon>
        <taxon>Serpula</taxon>
    </lineage>
</organism>
<dbReference type="Proteomes" id="UP000008064">
    <property type="component" value="Unassembled WGS sequence"/>
</dbReference>
<keyword evidence="2" id="KW-1133">Transmembrane helix</keyword>
<name>F8NGR8_SERL9</name>
<sequence>MMSATAGMVVPEKRKRGRPRKNPPVPAPPITASAPVMLSPPPVAQEANISMMQQQMHSQGMPPQQYLLAVFALFSFFKSPLASSMSAQHTHTHSGSVLSDVTVKLPTSSILSSEQWTWNNFVQVVHLVVSLLVFATIVFPWLPLPRGLRHTRLMRLVSFGTASRDTRGSARGGFTTHISSTDALPTPPASPSASDTESDTDSSSSTEELHAPSHDNVHAANRIAGAIATKGLPEEMDHLVAALGLGHGVFGLARGTFTMGRKRSKDKSVDRELVRRAWIRLGELFAMNVSCNTAVTARLQTYLRALSLLGSPAKSAIHYTSDLCTMALLARCIPLPFADSRAEALWNRAKIHESKLVQPYERLVLNSITLKEAATRLRETTLPTANSPLRALATSLVLDRVREHASVLFVRTASPDEDVSGDTWAFSEQNDKRGEKDEEKRWRETISAGRSLGGQVGALVDAFAKAWQSGVLDIDGLLSSDEEGECTEIAALLNAIVLYRQVFPPSVLSCTAISAVEEESSTQSILSPPPSPSSCPSGLVRVGYDKEAVLKLRRALGSSAFDFREIEGKVLEEGAKLGETLEETRDRVVDLLVEYERRGRGRICKFNVQEH</sequence>
<evidence type="ECO:0000256" key="1">
    <source>
        <dbReference type="SAM" id="MobiDB-lite"/>
    </source>
</evidence>
<dbReference type="GeneID" id="18817463"/>
<keyword evidence="2" id="KW-0812">Transmembrane</keyword>
<feature type="region of interest" description="Disordered" evidence="1">
    <location>
        <begin position="1"/>
        <end position="36"/>
    </location>
</feature>
<dbReference type="AlphaFoldDB" id="F8NGR8"/>
<dbReference type="HOGENOM" id="CLU_447011_0_0_1"/>
<feature type="compositionally biased region" description="Basic and acidic residues" evidence="1">
    <location>
        <begin position="429"/>
        <end position="440"/>
    </location>
</feature>
<feature type="transmembrane region" description="Helical" evidence="2">
    <location>
        <begin position="121"/>
        <end position="144"/>
    </location>
</feature>
<feature type="compositionally biased region" description="Low complexity" evidence="1">
    <location>
        <begin position="191"/>
        <end position="206"/>
    </location>
</feature>